<name>A0AAV4QED3_9ARAC</name>
<accession>A0AAV4QED3</accession>
<evidence type="ECO:0000313" key="3">
    <source>
        <dbReference type="Proteomes" id="UP001054837"/>
    </source>
</evidence>
<dbReference type="EMBL" id="BPLQ01004379">
    <property type="protein sequence ID" value="GIY07687.1"/>
    <property type="molecule type" value="Genomic_DNA"/>
</dbReference>
<sequence length="129" mass="14507">MVPFKMAEKWSVISWKQLNSSSNYFGRVTVCCIVQGMVDCNSSHIQSSCTDSKSFSFQEFADVGIWSYVIPRPTERNGSAGGEERRSSDAGKEDAKKRRSCQEEELTEEDAAARRPSPRMRWSSGVARI</sequence>
<keyword evidence="3" id="KW-1185">Reference proteome</keyword>
<comment type="caution">
    <text evidence="2">The sequence shown here is derived from an EMBL/GenBank/DDBJ whole genome shotgun (WGS) entry which is preliminary data.</text>
</comment>
<proteinExistence type="predicted"/>
<dbReference type="AlphaFoldDB" id="A0AAV4QED3"/>
<protein>
    <submittedName>
        <fullName evidence="2">Uncharacterized protein</fullName>
    </submittedName>
</protein>
<organism evidence="2 3">
    <name type="scientific">Caerostris darwini</name>
    <dbReference type="NCBI Taxonomy" id="1538125"/>
    <lineage>
        <taxon>Eukaryota</taxon>
        <taxon>Metazoa</taxon>
        <taxon>Ecdysozoa</taxon>
        <taxon>Arthropoda</taxon>
        <taxon>Chelicerata</taxon>
        <taxon>Arachnida</taxon>
        <taxon>Araneae</taxon>
        <taxon>Araneomorphae</taxon>
        <taxon>Entelegynae</taxon>
        <taxon>Araneoidea</taxon>
        <taxon>Araneidae</taxon>
        <taxon>Caerostris</taxon>
    </lineage>
</organism>
<feature type="compositionally biased region" description="Basic and acidic residues" evidence="1">
    <location>
        <begin position="82"/>
        <end position="102"/>
    </location>
</feature>
<evidence type="ECO:0000256" key="1">
    <source>
        <dbReference type="SAM" id="MobiDB-lite"/>
    </source>
</evidence>
<evidence type="ECO:0000313" key="2">
    <source>
        <dbReference type="EMBL" id="GIY07687.1"/>
    </source>
</evidence>
<feature type="region of interest" description="Disordered" evidence="1">
    <location>
        <begin position="72"/>
        <end position="129"/>
    </location>
</feature>
<gene>
    <name evidence="2" type="ORF">CDAR_26491</name>
</gene>
<reference evidence="2 3" key="1">
    <citation type="submission" date="2021-06" db="EMBL/GenBank/DDBJ databases">
        <title>Caerostris darwini draft genome.</title>
        <authorList>
            <person name="Kono N."/>
            <person name="Arakawa K."/>
        </authorList>
    </citation>
    <scope>NUCLEOTIDE SEQUENCE [LARGE SCALE GENOMIC DNA]</scope>
</reference>
<dbReference type="Proteomes" id="UP001054837">
    <property type="component" value="Unassembled WGS sequence"/>
</dbReference>